<protein>
    <submittedName>
        <fullName evidence="4">Uncharacterized protein</fullName>
    </submittedName>
</protein>
<dbReference type="InterPro" id="IPR031318">
    <property type="entry name" value="OPI10"/>
</dbReference>
<sequence length="205" mass="22589">MFGCIVAGRLVQTNLQQVDVNKYIFELADAQAINHIVVFLLGTIPFENGFGATVHLLWPNKEWQLLGALSNEKASAIFRLRQKTSQDLPPGTSATLGISIEPTQVIQDQLDAIRMDQPMDITDAASTGALVKPSSNVNQTGHIAGRILENLYNYVTSFSVQNLPVNAIPIGQLTENGFLPVKAFQTWFENLSRKVANDPHFLTKQ</sequence>
<dbReference type="GO" id="GO:0005829">
    <property type="term" value="C:cytosol"/>
    <property type="evidence" value="ECO:0007669"/>
    <property type="project" value="TreeGrafter"/>
</dbReference>
<accession>A0A1X2H3M5</accession>
<keyword evidence="5" id="KW-1185">Reference proteome</keyword>
<dbReference type="OrthoDB" id="10248398at2759"/>
<dbReference type="EMBL" id="MCGN01000009">
    <property type="protein sequence ID" value="ORY93009.1"/>
    <property type="molecule type" value="Genomic_DNA"/>
</dbReference>
<dbReference type="PANTHER" id="PTHR12925">
    <property type="entry name" value="HIKESHI FAMILY MEMBER"/>
    <property type="match status" value="1"/>
</dbReference>
<reference evidence="4 5" key="1">
    <citation type="submission" date="2016-07" db="EMBL/GenBank/DDBJ databases">
        <title>Pervasive Adenine N6-methylation of Active Genes in Fungi.</title>
        <authorList>
            <consortium name="DOE Joint Genome Institute"/>
            <person name="Mondo S.J."/>
            <person name="Dannebaum R.O."/>
            <person name="Kuo R.C."/>
            <person name="Labutti K."/>
            <person name="Haridas S."/>
            <person name="Kuo A."/>
            <person name="Salamov A."/>
            <person name="Ahrendt S.R."/>
            <person name="Lipzen A."/>
            <person name="Sullivan W."/>
            <person name="Andreopoulos W.B."/>
            <person name="Clum A."/>
            <person name="Lindquist E."/>
            <person name="Daum C."/>
            <person name="Ramamoorthy G.K."/>
            <person name="Gryganskyi A."/>
            <person name="Culley D."/>
            <person name="Magnuson J.K."/>
            <person name="James T.Y."/>
            <person name="O'Malley M.A."/>
            <person name="Stajich J.E."/>
            <person name="Spatafora J.W."/>
            <person name="Visel A."/>
            <person name="Grigoriev I.V."/>
        </authorList>
    </citation>
    <scope>NUCLEOTIDE SEQUENCE [LARGE SCALE GENOMIC DNA]</scope>
    <source>
        <strain evidence="4 5">NRRL 2496</strain>
    </source>
</reference>
<dbReference type="Pfam" id="PF05603">
    <property type="entry name" value="Hikeshi-like_N"/>
    <property type="match status" value="1"/>
</dbReference>
<comment type="caution">
    <text evidence="4">The sequence shown here is derived from an EMBL/GenBank/DDBJ whole genome shotgun (WGS) entry which is preliminary data.</text>
</comment>
<dbReference type="InterPro" id="IPR008493">
    <property type="entry name" value="Hikeshi-like_N"/>
</dbReference>
<dbReference type="GO" id="GO:0061608">
    <property type="term" value="F:nuclear import signal receptor activity"/>
    <property type="evidence" value="ECO:0007669"/>
    <property type="project" value="EnsemblFungi"/>
</dbReference>
<dbReference type="PANTHER" id="PTHR12925:SF0">
    <property type="entry name" value="PROTEIN HIKESHI"/>
    <property type="match status" value="1"/>
</dbReference>
<dbReference type="STRING" id="13706.A0A1X2H3M5"/>
<dbReference type="Proteomes" id="UP000242180">
    <property type="component" value="Unassembled WGS sequence"/>
</dbReference>
<evidence type="ECO:0000259" key="2">
    <source>
        <dbReference type="Pfam" id="PF05603"/>
    </source>
</evidence>
<feature type="domain" description="Hikeshi-like N-terminal" evidence="2">
    <location>
        <begin position="5"/>
        <end position="114"/>
    </location>
</feature>
<organism evidence="4 5">
    <name type="scientific">Syncephalastrum racemosum</name>
    <name type="common">Filamentous fungus</name>
    <dbReference type="NCBI Taxonomy" id="13706"/>
    <lineage>
        <taxon>Eukaryota</taxon>
        <taxon>Fungi</taxon>
        <taxon>Fungi incertae sedis</taxon>
        <taxon>Mucoromycota</taxon>
        <taxon>Mucoromycotina</taxon>
        <taxon>Mucoromycetes</taxon>
        <taxon>Mucorales</taxon>
        <taxon>Syncephalastraceae</taxon>
        <taxon>Syncephalastrum</taxon>
    </lineage>
</organism>
<dbReference type="FunCoup" id="A0A1X2H3M5">
    <property type="interactions" value="435"/>
</dbReference>
<proteinExistence type="inferred from homology"/>
<feature type="domain" description="Hikeshi-like C-terminal" evidence="3">
    <location>
        <begin position="139"/>
        <end position="203"/>
    </location>
</feature>
<evidence type="ECO:0000313" key="4">
    <source>
        <dbReference type="EMBL" id="ORY93009.1"/>
    </source>
</evidence>
<evidence type="ECO:0000313" key="5">
    <source>
        <dbReference type="Proteomes" id="UP000242180"/>
    </source>
</evidence>
<dbReference type="AlphaFoldDB" id="A0A1X2H3M5"/>
<evidence type="ECO:0000259" key="3">
    <source>
        <dbReference type="Pfam" id="PF21057"/>
    </source>
</evidence>
<dbReference type="GO" id="GO:0005635">
    <property type="term" value="C:nuclear envelope"/>
    <property type="evidence" value="ECO:0007669"/>
    <property type="project" value="EnsemblFungi"/>
</dbReference>
<dbReference type="InterPro" id="IPR048364">
    <property type="entry name" value="Hikeshi-like_C"/>
</dbReference>
<gene>
    <name evidence="4" type="ORF">BCR43DRAFT_477891</name>
</gene>
<dbReference type="GO" id="GO:0006606">
    <property type="term" value="P:protein import into nucleus"/>
    <property type="evidence" value="ECO:0007669"/>
    <property type="project" value="EnsemblFungi"/>
</dbReference>
<dbReference type="OMA" id="WWAKFER"/>
<evidence type="ECO:0000256" key="1">
    <source>
        <dbReference type="ARBA" id="ARBA00006623"/>
    </source>
</evidence>
<comment type="similarity">
    <text evidence="1">Belongs to the OPI10 family.</text>
</comment>
<dbReference type="InParanoid" id="A0A1X2H3M5"/>
<name>A0A1X2H3M5_SYNRA</name>
<dbReference type="Pfam" id="PF21057">
    <property type="entry name" value="Hikeshi-like_C"/>
    <property type="match status" value="1"/>
</dbReference>